<evidence type="ECO:0000256" key="3">
    <source>
        <dbReference type="ARBA" id="ARBA00023774"/>
    </source>
</evidence>
<reference evidence="5" key="1">
    <citation type="submission" date="2020-12" db="EMBL/GenBank/DDBJ databases">
        <authorList>
            <person name="Iha C."/>
        </authorList>
    </citation>
    <scope>NUCLEOTIDE SEQUENCE</scope>
</reference>
<dbReference type="GO" id="GO:0019900">
    <property type="term" value="F:kinase binding"/>
    <property type="evidence" value="ECO:0007669"/>
    <property type="project" value="InterPro"/>
</dbReference>
<feature type="domain" description="EF-hand" evidence="4">
    <location>
        <begin position="112"/>
        <end position="147"/>
    </location>
</feature>
<dbReference type="PANTHER" id="PTHR23056:SF110">
    <property type="entry name" value="CALMODULIN"/>
    <property type="match status" value="1"/>
</dbReference>
<accession>A0A8S1JE35</accession>
<name>A0A8S1JE35_9CHLO</name>
<evidence type="ECO:0000313" key="5">
    <source>
        <dbReference type="EMBL" id="CAD7705259.1"/>
    </source>
</evidence>
<feature type="domain" description="EF-hand" evidence="4">
    <location>
        <begin position="75"/>
        <end position="110"/>
    </location>
</feature>
<keyword evidence="6" id="KW-1185">Reference proteome</keyword>
<organism evidence="5 6">
    <name type="scientific">Ostreobium quekettii</name>
    <dbReference type="NCBI Taxonomy" id="121088"/>
    <lineage>
        <taxon>Eukaryota</taxon>
        <taxon>Viridiplantae</taxon>
        <taxon>Chlorophyta</taxon>
        <taxon>core chlorophytes</taxon>
        <taxon>Ulvophyceae</taxon>
        <taxon>TCBD clade</taxon>
        <taxon>Bryopsidales</taxon>
        <taxon>Ostreobineae</taxon>
        <taxon>Ostreobiaceae</taxon>
        <taxon>Ostreobium</taxon>
    </lineage>
</organism>
<dbReference type="PRINTS" id="PR00450">
    <property type="entry name" value="RECOVERIN"/>
</dbReference>
<evidence type="ECO:0000313" key="6">
    <source>
        <dbReference type="Proteomes" id="UP000708148"/>
    </source>
</evidence>
<dbReference type="GO" id="GO:0005509">
    <property type="term" value="F:calcium ion binding"/>
    <property type="evidence" value="ECO:0007669"/>
    <property type="project" value="InterPro"/>
</dbReference>
<dbReference type="CDD" id="cd00051">
    <property type="entry name" value="EFh"/>
    <property type="match status" value="1"/>
</dbReference>
<proteinExistence type="inferred from homology"/>
<evidence type="ECO:0000256" key="1">
    <source>
        <dbReference type="ARBA" id="ARBA00022737"/>
    </source>
</evidence>
<dbReference type="EMBL" id="CAJHUC010003063">
    <property type="protein sequence ID" value="CAD7705259.1"/>
    <property type="molecule type" value="Genomic_DNA"/>
</dbReference>
<protein>
    <recommendedName>
        <fullName evidence="4">EF-hand domain-containing protein</fullName>
    </recommendedName>
</protein>
<dbReference type="SUPFAM" id="SSF47473">
    <property type="entry name" value="EF-hand"/>
    <property type="match status" value="1"/>
</dbReference>
<dbReference type="PANTHER" id="PTHR23056">
    <property type="entry name" value="CALCINEURIN B"/>
    <property type="match status" value="1"/>
</dbReference>
<keyword evidence="2" id="KW-0106">Calcium</keyword>
<dbReference type="InterPro" id="IPR045198">
    <property type="entry name" value="CNBL1-10"/>
</dbReference>
<evidence type="ECO:0000259" key="4">
    <source>
        <dbReference type="PROSITE" id="PS50222"/>
    </source>
</evidence>
<dbReference type="OrthoDB" id="191686at2759"/>
<dbReference type="AlphaFoldDB" id="A0A8S1JE35"/>
<dbReference type="Pfam" id="PF13202">
    <property type="entry name" value="EF-hand_5"/>
    <property type="match status" value="1"/>
</dbReference>
<gene>
    <name evidence="5" type="ORF">OSTQU699_LOCUS10614</name>
</gene>
<dbReference type="Gene3D" id="1.10.238.10">
    <property type="entry name" value="EF-hand"/>
    <property type="match status" value="1"/>
</dbReference>
<keyword evidence="1" id="KW-0677">Repeat</keyword>
<evidence type="ECO:0000256" key="2">
    <source>
        <dbReference type="ARBA" id="ARBA00022837"/>
    </source>
</evidence>
<dbReference type="PROSITE" id="PS50222">
    <property type="entry name" value="EF_HAND_2"/>
    <property type="match status" value="3"/>
</dbReference>
<dbReference type="SMART" id="SM00054">
    <property type="entry name" value="EFh"/>
    <property type="match status" value="3"/>
</dbReference>
<dbReference type="PROSITE" id="PS00018">
    <property type="entry name" value="EF_HAND_1"/>
    <property type="match status" value="1"/>
</dbReference>
<dbReference type="InterPro" id="IPR011992">
    <property type="entry name" value="EF-hand-dom_pair"/>
</dbReference>
<dbReference type="Proteomes" id="UP000708148">
    <property type="component" value="Unassembled WGS sequence"/>
</dbReference>
<comment type="caution">
    <text evidence="5">The sequence shown here is derived from an EMBL/GenBank/DDBJ whole genome shotgun (WGS) entry which is preliminary data.</text>
</comment>
<dbReference type="GO" id="GO:0019722">
    <property type="term" value="P:calcium-mediated signaling"/>
    <property type="evidence" value="ECO:0007669"/>
    <property type="project" value="InterPro"/>
</dbReference>
<dbReference type="Pfam" id="PF13499">
    <property type="entry name" value="EF-hand_7"/>
    <property type="match status" value="1"/>
</dbReference>
<comment type="similarity">
    <text evidence="3">Belongs to the calcineurin regulatory subunit family.</text>
</comment>
<dbReference type="InterPro" id="IPR002048">
    <property type="entry name" value="EF_hand_dom"/>
</dbReference>
<dbReference type="FunFam" id="1.10.238.10:FF:000073">
    <property type="entry name" value="calcineurin B-like protein 3"/>
    <property type="match status" value="1"/>
</dbReference>
<feature type="domain" description="EF-hand" evidence="4">
    <location>
        <begin position="157"/>
        <end position="192"/>
    </location>
</feature>
<dbReference type="InterPro" id="IPR018247">
    <property type="entry name" value="EF_Hand_1_Ca_BS"/>
</dbReference>
<sequence>MGNCCCRGSEAFEGDFVGFDLTGPNDPKVIAQDTCFTEDEVYALFELFREVSTSVVADGLIHKDEFSVAIFKTSQINLFVERVFELFDTKRNGVVDFGEFVRSLSVFHPQAPLRDKVDFAFKIYDMKHTGVIEKDEVFNLLSALLHENPDLRLPKEAVADLVDRTFQEVDISKSGYISMEEWHNLCSQNPTVISYMTLSVLKELTTRYPSFVFRKQT</sequence>